<dbReference type="NCBIfam" id="TIGR02765">
    <property type="entry name" value="crypto_DASH"/>
    <property type="match status" value="1"/>
</dbReference>
<dbReference type="EMBL" id="FUXU01000025">
    <property type="protein sequence ID" value="SKA55067.1"/>
    <property type="molecule type" value="Genomic_DNA"/>
</dbReference>
<feature type="binding site" evidence="6">
    <location>
        <begin position="233"/>
        <end position="237"/>
    </location>
    <ligand>
        <name>FAD</name>
        <dbReference type="ChEBI" id="CHEBI:57692"/>
    </ligand>
</feature>
<dbReference type="PROSITE" id="PS51645">
    <property type="entry name" value="PHR_CRY_ALPHA_BETA"/>
    <property type="match status" value="1"/>
</dbReference>
<dbReference type="SUPFAM" id="SSF52425">
    <property type="entry name" value="Cryptochrome/photolyase, N-terminal domain"/>
    <property type="match status" value="1"/>
</dbReference>
<evidence type="ECO:0000256" key="5">
    <source>
        <dbReference type="ARBA" id="ARBA00022991"/>
    </source>
</evidence>
<dbReference type="InterPro" id="IPR014729">
    <property type="entry name" value="Rossmann-like_a/b/a_fold"/>
</dbReference>
<name>A0A1T4UQT6_9GAMM</name>
<dbReference type="InterPro" id="IPR036155">
    <property type="entry name" value="Crypto/Photolyase_N_sf"/>
</dbReference>
<dbReference type="GO" id="GO:0071949">
    <property type="term" value="F:FAD binding"/>
    <property type="evidence" value="ECO:0007669"/>
    <property type="project" value="TreeGrafter"/>
</dbReference>
<dbReference type="InterPro" id="IPR006050">
    <property type="entry name" value="DNA_photolyase_N"/>
</dbReference>
<dbReference type="InterPro" id="IPR002081">
    <property type="entry name" value="Cryptochrome/DNA_photolyase_1"/>
</dbReference>
<dbReference type="Proteomes" id="UP000190162">
    <property type="component" value="Unassembled WGS sequence"/>
</dbReference>
<dbReference type="AlphaFoldDB" id="A0A1T4UQT6"/>
<evidence type="ECO:0000313" key="9">
    <source>
        <dbReference type="EMBL" id="SKA55067.1"/>
    </source>
</evidence>
<protein>
    <recommendedName>
        <fullName evidence="2 7">Cryptochrome DASH</fullName>
    </recommendedName>
</protein>
<dbReference type="Pfam" id="PF03441">
    <property type="entry name" value="FAD_binding_7"/>
    <property type="match status" value="1"/>
</dbReference>
<dbReference type="PANTHER" id="PTHR11455">
    <property type="entry name" value="CRYPTOCHROME"/>
    <property type="match status" value="1"/>
</dbReference>
<evidence type="ECO:0000256" key="2">
    <source>
        <dbReference type="ARBA" id="ARBA00017881"/>
    </source>
</evidence>
<dbReference type="OrthoDB" id="9772484at2"/>
<dbReference type="PANTHER" id="PTHR11455:SF22">
    <property type="entry name" value="CRYPTOCHROME DASH"/>
    <property type="match status" value="1"/>
</dbReference>
<proteinExistence type="inferred from homology"/>
<dbReference type="Pfam" id="PF00875">
    <property type="entry name" value="DNA_photolyase"/>
    <property type="match status" value="1"/>
</dbReference>
<dbReference type="InterPro" id="IPR005101">
    <property type="entry name" value="Cryptochr/Photolyase_FAD-bd"/>
</dbReference>
<evidence type="ECO:0000256" key="7">
    <source>
        <dbReference type="RuleBase" id="RU367151"/>
    </source>
</evidence>
<gene>
    <name evidence="9" type="ORF">SAMN02745132_02261</name>
</gene>
<evidence type="ECO:0000256" key="4">
    <source>
        <dbReference type="ARBA" id="ARBA00022827"/>
    </source>
</evidence>
<dbReference type="InterPro" id="IPR014133">
    <property type="entry name" value="Cry_DASH"/>
</dbReference>
<keyword evidence="3 6" id="KW-0285">Flavoprotein</keyword>
<evidence type="ECO:0000313" key="10">
    <source>
        <dbReference type="Proteomes" id="UP000190162"/>
    </source>
</evidence>
<evidence type="ECO:0000256" key="3">
    <source>
        <dbReference type="ARBA" id="ARBA00022630"/>
    </source>
</evidence>
<dbReference type="GO" id="GO:0000719">
    <property type="term" value="P:photoreactive repair"/>
    <property type="evidence" value="ECO:0007669"/>
    <property type="project" value="TreeGrafter"/>
</dbReference>
<organism evidence="9 10">
    <name type="scientific">Enterovibrio nigricans DSM 22720</name>
    <dbReference type="NCBI Taxonomy" id="1121868"/>
    <lineage>
        <taxon>Bacteria</taxon>
        <taxon>Pseudomonadati</taxon>
        <taxon>Pseudomonadota</taxon>
        <taxon>Gammaproteobacteria</taxon>
        <taxon>Vibrionales</taxon>
        <taxon>Vibrionaceae</taxon>
        <taxon>Enterovibrio</taxon>
    </lineage>
</organism>
<dbReference type="Gene3D" id="3.40.50.620">
    <property type="entry name" value="HUPs"/>
    <property type="match status" value="1"/>
</dbReference>
<sequence length="427" mass="49431">MNGLYWFRHDLRLADNPALVALSKRCNHALMLFVIDPSWFKPSHFQSRHLGRFREEFLYQSLRALEKELKKSKQRLVVKVGNPLEIIPELCKKHSINLLAATDHPGVNERKQMDFLTKTLPCEVMVSESFNLFIRNQISFTKENFPQTFSQFKNKISAQNLLPCIPIAKPDSLPPAIYERRDLWGGQEFIYDLTPYHGGEDSGLVQLNQFFWKTQGLKNYNNAKNGFDGWQFSSRLSAWLANGALSVRTVAAELDNYEYRNGKSPSTEAMYSELLWREYFQWMMHFHSTRMFAFDGIKKKRPLTSFYSENYKAWEQGNTEFPLVNACMRQLNQTGYMSNQGRKIVASCLVNELGVDWRFGAAYFEQQLIDFDVATNYGNWQHLAGVGADPKPKPHFSIEKQARDYDPDGSFVAKWAESSPSESLLKF</sequence>
<keyword evidence="9" id="KW-0456">Lyase</keyword>
<comment type="similarity">
    <text evidence="1 7">Belongs to the DNA photolyase class-1 family.</text>
</comment>
<keyword evidence="4 6" id="KW-0274">FAD</keyword>
<dbReference type="PRINTS" id="PR00147">
    <property type="entry name" value="DNAPHOTLYASE"/>
</dbReference>
<accession>A0A1T4UQT6</accession>
<dbReference type="GO" id="GO:0003913">
    <property type="term" value="F:DNA photolyase activity"/>
    <property type="evidence" value="ECO:0007669"/>
    <property type="project" value="InterPro"/>
</dbReference>
<keyword evidence="10" id="KW-1185">Reference proteome</keyword>
<dbReference type="Gene3D" id="1.10.579.10">
    <property type="entry name" value="DNA Cyclobutane Dipyrimidine Photolyase, subunit A, domain 3"/>
    <property type="match status" value="1"/>
</dbReference>
<comment type="cofactor">
    <cofactor evidence="7">
        <name>(6R)-5,10-methylene-5,6,7,8-tetrahydrofolate</name>
        <dbReference type="ChEBI" id="CHEBI:15636"/>
    </cofactor>
    <text evidence="7">Binds 1 5,10-methenyltetrahydrofolate (MTHF) per subunit.</text>
</comment>
<evidence type="ECO:0000256" key="6">
    <source>
        <dbReference type="PIRSR" id="PIRSR602081-1"/>
    </source>
</evidence>
<dbReference type="Gene3D" id="1.25.40.80">
    <property type="match status" value="1"/>
</dbReference>
<keyword evidence="5 7" id="KW-0157">Chromophore</keyword>
<evidence type="ECO:0000256" key="1">
    <source>
        <dbReference type="ARBA" id="ARBA00005862"/>
    </source>
</evidence>
<comment type="function">
    <text evidence="7">May have a photoreceptor function.</text>
</comment>
<feature type="binding site" evidence="6">
    <location>
        <begin position="370"/>
        <end position="372"/>
    </location>
    <ligand>
        <name>FAD</name>
        <dbReference type="ChEBI" id="CHEBI:57692"/>
    </ligand>
</feature>
<comment type="cofactor">
    <cofactor evidence="6 7">
        <name>FAD</name>
        <dbReference type="ChEBI" id="CHEBI:57692"/>
    </cofactor>
    <text evidence="6 7">Binds 1 FAD per subunit.</text>
</comment>
<evidence type="ECO:0000259" key="8">
    <source>
        <dbReference type="PROSITE" id="PS51645"/>
    </source>
</evidence>
<feature type="binding site" evidence="6">
    <location>
        <position position="220"/>
    </location>
    <ligand>
        <name>FAD</name>
        <dbReference type="ChEBI" id="CHEBI:57692"/>
    </ligand>
</feature>
<feature type="domain" description="Photolyase/cryptochrome alpha/beta" evidence="8">
    <location>
        <begin position="1"/>
        <end position="135"/>
    </location>
</feature>
<dbReference type="InterPro" id="IPR036134">
    <property type="entry name" value="Crypto/Photolyase_FAD-like_sf"/>
</dbReference>
<dbReference type="RefSeq" id="WP_078752619.1">
    <property type="nucleotide sequence ID" value="NZ_FUXU01000025.1"/>
</dbReference>
<dbReference type="SUPFAM" id="SSF48173">
    <property type="entry name" value="Cryptochrome/photolyase FAD-binding domain"/>
    <property type="match status" value="1"/>
</dbReference>
<reference evidence="10" key="1">
    <citation type="submission" date="2017-02" db="EMBL/GenBank/DDBJ databases">
        <authorList>
            <person name="Varghese N."/>
            <person name="Submissions S."/>
        </authorList>
    </citation>
    <scope>NUCLEOTIDE SEQUENCE [LARGE SCALE GENOMIC DNA]</scope>
    <source>
        <strain evidence="10">DSM 22720</strain>
    </source>
</reference>
<dbReference type="GO" id="GO:0003677">
    <property type="term" value="F:DNA binding"/>
    <property type="evidence" value="ECO:0007669"/>
    <property type="project" value="TreeGrafter"/>
</dbReference>